<evidence type="ECO:0000313" key="1">
    <source>
        <dbReference type="EMBL" id="GFU24234.1"/>
    </source>
</evidence>
<dbReference type="EMBL" id="BMAW01081387">
    <property type="protein sequence ID" value="GFU24234.1"/>
    <property type="molecule type" value="Genomic_DNA"/>
</dbReference>
<proteinExistence type="predicted"/>
<evidence type="ECO:0000313" key="2">
    <source>
        <dbReference type="Proteomes" id="UP000887013"/>
    </source>
</evidence>
<sequence length="80" mass="8745">MFGKTVLKMIKRFGKLDLLPSKSRKQVDNVSVEGVTIAAVDLSSQSPYRNEVDLGGEKNYAKHIALQSSQSSENTTATTE</sequence>
<keyword evidence="2" id="KW-1185">Reference proteome</keyword>
<comment type="caution">
    <text evidence="1">The sequence shown here is derived from an EMBL/GenBank/DDBJ whole genome shotgun (WGS) entry which is preliminary data.</text>
</comment>
<dbReference type="AlphaFoldDB" id="A0A8X6QPC2"/>
<protein>
    <submittedName>
        <fullName evidence="1">Uncharacterized protein</fullName>
    </submittedName>
</protein>
<dbReference type="Proteomes" id="UP000887013">
    <property type="component" value="Unassembled WGS sequence"/>
</dbReference>
<gene>
    <name evidence="1" type="ORF">NPIL_224651</name>
</gene>
<reference evidence="1" key="1">
    <citation type="submission" date="2020-08" db="EMBL/GenBank/DDBJ databases">
        <title>Multicomponent nature underlies the extraordinary mechanical properties of spider dragline silk.</title>
        <authorList>
            <person name="Kono N."/>
            <person name="Nakamura H."/>
            <person name="Mori M."/>
            <person name="Yoshida Y."/>
            <person name="Ohtoshi R."/>
            <person name="Malay A.D."/>
            <person name="Moran D.A.P."/>
            <person name="Tomita M."/>
            <person name="Numata K."/>
            <person name="Arakawa K."/>
        </authorList>
    </citation>
    <scope>NUCLEOTIDE SEQUENCE</scope>
</reference>
<organism evidence="1 2">
    <name type="scientific">Nephila pilipes</name>
    <name type="common">Giant wood spider</name>
    <name type="synonym">Nephila maculata</name>
    <dbReference type="NCBI Taxonomy" id="299642"/>
    <lineage>
        <taxon>Eukaryota</taxon>
        <taxon>Metazoa</taxon>
        <taxon>Ecdysozoa</taxon>
        <taxon>Arthropoda</taxon>
        <taxon>Chelicerata</taxon>
        <taxon>Arachnida</taxon>
        <taxon>Araneae</taxon>
        <taxon>Araneomorphae</taxon>
        <taxon>Entelegynae</taxon>
        <taxon>Araneoidea</taxon>
        <taxon>Nephilidae</taxon>
        <taxon>Nephila</taxon>
    </lineage>
</organism>
<name>A0A8X6QPC2_NEPPI</name>
<accession>A0A8X6QPC2</accession>